<dbReference type="AlphaFoldDB" id="A0A2J6PWV8"/>
<feature type="compositionally biased region" description="Polar residues" evidence="1">
    <location>
        <begin position="23"/>
        <end position="35"/>
    </location>
</feature>
<feature type="region of interest" description="Disordered" evidence="1">
    <location>
        <begin position="19"/>
        <end position="44"/>
    </location>
</feature>
<protein>
    <submittedName>
        <fullName evidence="3">Uncharacterized protein</fullName>
    </submittedName>
</protein>
<keyword evidence="2" id="KW-0472">Membrane</keyword>
<evidence type="ECO:0000313" key="3">
    <source>
        <dbReference type="EMBL" id="PMD18520.1"/>
    </source>
</evidence>
<accession>A0A2J6PWV8</accession>
<dbReference type="EMBL" id="KZ613494">
    <property type="protein sequence ID" value="PMD18520.1"/>
    <property type="molecule type" value="Genomic_DNA"/>
</dbReference>
<dbReference type="Proteomes" id="UP000235672">
    <property type="component" value="Unassembled WGS sequence"/>
</dbReference>
<keyword evidence="2" id="KW-0812">Transmembrane</keyword>
<feature type="transmembrane region" description="Helical" evidence="2">
    <location>
        <begin position="141"/>
        <end position="163"/>
    </location>
</feature>
<evidence type="ECO:0000256" key="1">
    <source>
        <dbReference type="SAM" id="MobiDB-lite"/>
    </source>
</evidence>
<reference evidence="3 4" key="1">
    <citation type="submission" date="2016-05" db="EMBL/GenBank/DDBJ databases">
        <title>A degradative enzymes factory behind the ericoid mycorrhizal symbiosis.</title>
        <authorList>
            <consortium name="DOE Joint Genome Institute"/>
            <person name="Martino E."/>
            <person name="Morin E."/>
            <person name="Grelet G."/>
            <person name="Kuo A."/>
            <person name="Kohler A."/>
            <person name="Daghino S."/>
            <person name="Barry K."/>
            <person name="Choi C."/>
            <person name="Cichocki N."/>
            <person name="Clum A."/>
            <person name="Copeland A."/>
            <person name="Hainaut M."/>
            <person name="Haridas S."/>
            <person name="Labutti K."/>
            <person name="Lindquist E."/>
            <person name="Lipzen A."/>
            <person name="Khouja H.-R."/>
            <person name="Murat C."/>
            <person name="Ohm R."/>
            <person name="Olson A."/>
            <person name="Spatafora J."/>
            <person name="Veneault-Fourrey C."/>
            <person name="Henrissat B."/>
            <person name="Grigoriev I."/>
            <person name="Martin F."/>
            <person name="Perotto S."/>
        </authorList>
    </citation>
    <scope>NUCLEOTIDE SEQUENCE [LARGE SCALE GENOMIC DNA]</scope>
    <source>
        <strain evidence="3 4">UAMH 7357</strain>
    </source>
</reference>
<name>A0A2J6PWV8_9HELO</name>
<sequence length="164" mass="17010">MASTKATSAVAPMVDMSAPTLDISPNTSTSFPKTQRSYDDDWTSSPHHPALITRTLPPGTPEQCTLSPACPTTITTTPWVKPPQLASGARLSSVLHQGEMQVPVDHKQSSEDCASENATLRGSKPTRTKGVMSTSTAAGNVLGAGLSLAATVAFVVAVCRASFA</sequence>
<evidence type="ECO:0000256" key="2">
    <source>
        <dbReference type="SAM" id="Phobius"/>
    </source>
</evidence>
<gene>
    <name evidence="3" type="ORF">NA56DRAFT_661434</name>
</gene>
<evidence type="ECO:0000313" key="4">
    <source>
        <dbReference type="Proteomes" id="UP000235672"/>
    </source>
</evidence>
<keyword evidence="2" id="KW-1133">Transmembrane helix</keyword>
<organism evidence="3 4">
    <name type="scientific">Hyaloscypha hepaticicola</name>
    <dbReference type="NCBI Taxonomy" id="2082293"/>
    <lineage>
        <taxon>Eukaryota</taxon>
        <taxon>Fungi</taxon>
        <taxon>Dikarya</taxon>
        <taxon>Ascomycota</taxon>
        <taxon>Pezizomycotina</taxon>
        <taxon>Leotiomycetes</taxon>
        <taxon>Helotiales</taxon>
        <taxon>Hyaloscyphaceae</taxon>
        <taxon>Hyaloscypha</taxon>
    </lineage>
</organism>
<feature type="region of interest" description="Disordered" evidence="1">
    <location>
        <begin position="105"/>
        <end position="131"/>
    </location>
</feature>
<keyword evidence="4" id="KW-1185">Reference proteome</keyword>
<proteinExistence type="predicted"/>